<name>F8NW43_SERL9</name>
<keyword evidence="1" id="KW-0812">Transmembrane</keyword>
<gene>
    <name evidence="2" type="ORF">SERLADRAFT_467381</name>
</gene>
<proteinExistence type="predicted"/>
<reference evidence="2" key="1">
    <citation type="submission" date="2011-04" db="EMBL/GenBank/DDBJ databases">
        <title>Evolution of plant cell wall degrading machinery underlies the functional diversity of forest fungi.</title>
        <authorList>
            <consortium name="US DOE Joint Genome Institute (JGI-PGF)"/>
            <person name="Eastwood D.C."/>
            <person name="Floudas D."/>
            <person name="Binder M."/>
            <person name="Majcherczyk A."/>
            <person name="Schneider P."/>
            <person name="Aerts A."/>
            <person name="Asiegbu F.O."/>
            <person name="Baker S.E."/>
            <person name="Barry K."/>
            <person name="Bendiksby M."/>
            <person name="Blumentritt M."/>
            <person name="Coutinho P.M."/>
            <person name="Cullen D."/>
            <person name="Cullen D."/>
            <person name="Gathman A."/>
            <person name="Goodell B."/>
            <person name="Henrissat B."/>
            <person name="Ihrmark K."/>
            <person name="Kauserud H."/>
            <person name="Kohler A."/>
            <person name="LaButti K."/>
            <person name="Lapidus A."/>
            <person name="Lavin J.L."/>
            <person name="Lee Y.-H."/>
            <person name="Lindquist E."/>
            <person name="Lilly W."/>
            <person name="Lucas S."/>
            <person name="Morin E."/>
            <person name="Murat C."/>
            <person name="Oguiza J.A."/>
            <person name="Park J."/>
            <person name="Pisabarro A.G."/>
            <person name="Riley R."/>
            <person name="Rosling A."/>
            <person name="Salamov A."/>
            <person name="Schmidt O."/>
            <person name="Schmutz J."/>
            <person name="Skrede I."/>
            <person name="Stenlid J."/>
            <person name="Wiebenga A."/>
            <person name="Xie X."/>
            <person name="Kues U."/>
            <person name="Hibbett D.S."/>
            <person name="Hoffmeister D."/>
            <person name="Hogberg N."/>
            <person name="Martin F."/>
            <person name="Grigoriev I.V."/>
            <person name="Watkinson S.C."/>
        </authorList>
    </citation>
    <scope>NUCLEOTIDE SEQUENCE</scope>
    <source>
        <strain evidence="2">S7.9</strain>
    </source>
</reference>
<keyword evidence="1" id="KW-1133">Transmembrane helix</keyword>
<dbReference type="EMBL" id="GL945434">
    <property type="protein sequence ID" value="EGO24300.1"/>
    <property type="molecule type" value="Genomic_DNA"/>
</dbReference>
<dbReference type="HOGENOM" id="CLU_1031187_0_0_1"/>
<evidence type="ECO:0000313" key="2">
    <source>
        <dbReference type="EMBL" id="EGO24300.1"/>
    </source>
</evidence>
<organism>
    <name type="scientific">Serpula lacrymans var. lacrymans (strain S7.9)</name>
    <name type="common">Dry rot fungus</name>
    <dbReference type="NCBI Taxonomy" id="578457"/>
    <lineage>
        <taxon>Eukaryota</taxon>
        <taxon>Fungi</taxon>
        <taxon>Dikarya</taxon>
        <taxon>Basidiomycota</taxon>
        <taxon>Agaricomycotina</taxon>
        <taxon>Agaricomycetes</taxon>
        <taxon>Agaricomycetidae</taxon>
        <taxon>Boletales</taxon>
        <taxon>Coniophorineae</taxon>
        <taxon>Serpulaceae</taxon>
        <taxon>Serpula</taxon>
    </lineage>
</organism>
<keyword evidence="1" id="KW-0472">Membrane</keyword>
<dbReference type="GeneID" id="18819220"/>
<sequence length="270" mass="29223">MGGFVGSEYPNKALDGQISDIMFFKQHVHHVVALALANKLDDGNYKRKKVIYSLIPAFLAIAYGAISTPAIMSALEGLTEDPLPSLQNVVNTISELVGKPARSGVQVSRKDIGINEEYPIVIDVGGEGPLDHHGLAAGFESAINVNTKDYVEVGGRAYIPISNLILVRSQGSGPDSYPTLPFADNFADIVTMVGRPLDLPTTNEIVRIIKSTGTINIWTDESFLPLLEDMAKKLKSYVCTPNGLDRFVAGGNAFPKRWQIIANKDGNHSM</sequence>
<dbReference type="AlphaFoldDB" id="F8NW43"/>
<dbReference type="KEGG" id="sla:SERLADRAFT_467381"/>
<dbReference type="RefSeq" id="XP_007318319.1">
    <property type="nucleotide sequence ID" value="XM_007318257.1"/>
</dbReference>
<protein>
    <submittedName>
        <fullName evidence="2">Uncharacterized protein</fullName>
    </submittedName>
</protein>
<accession>F8NW43</accession>
<feature type="transmembrane region" description="Helical" evidence="1">
    <location>
        <begin position="50"/>
        <end position="72"/>
    </location>
</feature>
<evidence type="ECO:0000256" key="1">
    <source>
        <dbReference type="SAM" id="Phobius"/>
    </source>
</evidence>
<dbReference type="Proteomes" id="UP000008064">
    <property type="component" value="Unassembled WGS sequence"/>
</dbReference>
<dbReference type="OrthoDB" id="5593965at2759"/>